<evidence type="ECO:0000313" key="1">
    <source>
        <dbReference type="EMBL" id="ORC91918.1"/>
    </source>
</evidence>
<name>A0A1X0P503_9TRYP</name>
<accession>A0A1X0P503</accession>
<gene>
    <name evidence="1" type="ORF">TM35_000041320</name>
</gene>
<dbReference type="RefSeq" id="XP_028885984.1">
    <property type="nucleotide sequence ID" value="XM_029022326.1"/>
</dbReference>
<comment type="caution">
    <text evidence="1">The sequence shown here is derived from an EMBL/GenBank/DDBJ whole genome shotgun (WGS) entry which is preliminary data.</text>
</comment>
<protein>
    <submittedName>
        <fullName evidence="1">Uncharacterized protein</fullName>
    </submittedName>
</protein>
<evidence type="ECO:0000313" key="2">
    <source>
        <dbReference type="Proteomes" id="UP000192257"/>
    </source>
</evidence>
<organism evidence="1 2">
    <name type="scientific">Trypanosoma theileri</name>
    <dbReference type="NCBI Taxonomy" id="67003"/>
    <lineage>
        <taxon>Eukaryota</taxon>
        <taxon>Discoba</taxon>
        <taxon>Euglenozoa</taxon>
        <taxon>Kinetoplastea</taxon>
        <taxon>Metakinetoplastina</taxon>
        <taxon>Trypanosomatida</taxon>
        <taxon>Trypanosomatidae</taxon>
        <taxon>Trypanosoma</taxon>
    </lineage>
</organism>
<dbReference type="Proteomes" id="UP000192257">
    <property type="component" value="Unassembled WGS sequence"/>
</dbReference>
<dbReference type="EMBL" id="NBCO01000004">
    <property type="protein sequence ID" value="ORC91918.1"/>
    <property type="molecule type" value="Genomic_DNA"/>
</dbReference>
<dbReference type="AlphaFoldDB" id="A0A1X0P503"/>
<dbReference type="GeneID" id="39982106"/>
<keyword evidence="2" id="KW-1185">Reference proteome</keyword>
<dbReference type="VEuPathDB" id="TriTrypDB:TM35_000041320"/>
<sequence length="208" mass="23546">MAFPLLAFSHRKLEPMLIIPYSFEGGNGPANSLLESLRVHKLQTSYSTGISRVVLGENFIQEDPGARISLPSEAVSFTYFTLVRMLLGRGTDPRDSNNYSLQWWKLDLAAEGTQRGEKNPCSATYEIHCNFITNAHSPCPTVVKNNIKINCIYVYLCITLDDPFHWINIHKATKNKKKNVVVWCVGSFLGGGWERDIYDHALLNHTMR</sequence>
<proteinExistence type="predicted"/>
<reference evidence="1 2" key="1">
    <citation type="submission" date="2017-03" db="EMBL/GenBank/DDBJ databases">
        <title>An alternative strategy for trypanosome survival in the mammalian bloodstream revealed through genome and transcriptome analysis of the ubiquitous bovine parasite Trypanosoma (Megatrypanum) theileri.</title>
        <authorList>
            <person name="Kelly S."/>
            <person name="Ivens A."/>
            <person name="Mott A."/>
            <person name="O'Neill E."/>
            <person name="Emms D."/>
            <person name="Macleod O."/>
            <person name="Voorheis P."/>
            <person name="Matthews J."/>
            <person name="Matthews K."/>
            <person name="Carrington M."/>
        </authorList>
    </citation>
    <scope>NUCLEOTIDE SEQUENCE [LARGE SCALE GENOMIC DNA]</scope>
    <source>
        <strain evidence="1">Edinburgh</strain>
    </source>
</reference>